<evidence type="ECO:0000313" key="4">
    <source>
        <dbReference type="Proteomes" id="UP000039865"/>
    </source>
</evidence>
<name>A0A078AM75_STYLE</name>
<evidence type="ECO:0000256" key="1">
    <source>
        <dbReference type="SAM" id="MobiDB-lite"/>
    </source>
</evidence>
<dbReference type="Pfam" id="PF00173">
    <property type="entry name" value="Cyt-b5"/>
    <property type="match status" value="1"/>
</dbReference>
<sequence>MQQAVSQADLIKFKTSEEVYDYVMQNQLKWVIYSEQVYDVSDYWYHPGAEKQVAPYYGQSIDEVFEKSGHSTEAKSLFDIIPKMGFMFYLRLFLINTNPAAGQLQISPSGTRVLEQLRSPQIILCTGADCKHCLKNETKSIASHKEAAGKSSYVCSECSTEEIGPYFSKGSNGHLQGLWQEGQRETPVQIEISSIQIATTMKWGGTPTLYDELKKLDLELIEADEKVNHQILRTLGVKVNGKFRVAVALTTASMRGLDYRSSADGILISSLIAKSFVNKSEAIQGYYRVGRFTDKCHRVAFQDVGLIDAKARACIQTQRIQVFISSIQKDHPDETDQCNRPSRSKQEDTSGYKQENTSSQQDSTNKTRQQYHNRANQDILLRKRNKGLLSRHHSRQSDRLEMATETATTTYKGKRALRGTPTQAISPYVIIANKLSIHCCFLFLCFINSTIMSMSHKFAWKYDLSLFHTLDSRQVIYVSLQVICAFVNVRISHSTGVEKTQFMSFQPKS</sequence>
<gene>
    <name evidence="3" type="primary">Contig17053.g18164</name>
    <name evidence="3" type="ORF">STYLEM_10957</name>
</gene>
<dbReference type="SUPFAM" id="SSF55856">
    <property type="entry name" value="Cytochrome b5-like heme/steroid binding domain"/>
    <property type="match status" value="1"/>
</dbReference>
<proteinExistence type="predicted"/>
<dbReference type="InParanoid" id="A0A078AM75"/>
<feature type="compositionally biased region" description="Polar residues" evidence="1">
    <location>
        <begin position="351"/>
        <end position="376"/>
    </location>
</feature>
<dbReference type="AlphaFoldDB" id="A0A078AM75"/>
<dbReference type="EMBL" id="CCKQ01010424">
    <property type="protein sequence ID" value="CDW81933.1"/>
    <property type="molecule type" value="Genomic_DNA"/>
</dbReference>
<dbReference type="InterPro" id="IPR001199">
    <property type="entry name" value="Cyt_B5-like_heme/steroid-bd"/>
</dbReference>
<feature type="domain" description="Cytochrome b5 heme-binding" evidence="2">
    <location>
        <begin position="17"/>
        <end position="77"/>
    </location>
</feature>
<organism evidence="3 4">
    <name type="scientific">Stylonychia lemnae</name>
    <name type="common">Ciliate</name>
    <dbReference type="NCBI Taxonomy" id="5949"/>
    <lineage>
        <taxon>Eukaryota</taxon>
        <taxon>Sar</taxon>
        <taxon>Alveolata</taxon>
        <taxon>Ciliophora</taxon>
        <taxon>Intramacronucleata</taxon>
        <taxon>Spirotrichea</taxon>
        <taxon>Stichotrichia</taxon>
        <taxon>Sporadotrichida</taxon>
        <taxon>Oxytrichidae</taxon>
        <taxon>Stylonychinae</taxon>
        <taxon>Stylonychia</taxon>
    </lineage>
</organism>
<dbReference type="Gene3D" id="3.10.120.10">
    <property type="entry name" value="Cytochrome b5-like heme/steroid binding domain"/>
    <property type="match status" value="1"/>
</dbReference>
<evidence type="ECO:0000259" key="2">
    <source>
        <dbReference type="Pfam" id="PF00173"/>
    </source>
</evidence>
<protein>
    <submittedName>
        <fullName evidence="3">Cytochrome b5-like</fullName>
    </submittedName>
</protein>
<accession>A0A078AM75</accession>
<keyword evidence="4" id="KW-1185">Reference proteome</keyword>
<dbReference type="InterPro" id="IPR036400">
    <property type="entry name" value="Cyt_B5-like_heme/steroid_sf"/>
</dbReference>
<feature type="region of interest" description="Disordered" evidence="1">
    <location>
        <begin position="331"/>
        <end position="376"/>
    </location>
</feature>
<evidence type="ECO:0000313" key="3">
    <source>
        <dbReference type="EMBL" id="CDW81933.1"/>
    </source>
</evidence>
<dbReference type="Proteomes" id="UP000039865">
    <property type="component" value="Unassembled WGS sequence"/>
</dbReference>
<reference evidence="3 4" key="1">
    <citation type="submission" date="2014-06" db="EMBL/GenBank/DDBJ databases">
        <authorList>
            <person name="Swart Estienne"/>
        </authorList>
    </citation>
    <scope>NUCLEOTIDE SEQUENCE [LARGE SCALE GENOMIC DNA]</scope>
    <source>
        <strain evidence="3 4">130c</strain>
    </source>
</reference>